<dbReference type="InterPro" id="IPR045051">
    <property type="entry name" value="SBT"/>
</dbReference>
<dbReference type="AlphaFoldDB" id="A0A5P1EQF1"/>
<proteinExistence type="inferred from homology"/>
<dbReference type="InterPro" id="IPR041469">
    <property type="entry name" value="Subtilisin-like_FN3"/>
</dbReference>
<dbReference type="Proteomes" id="UP000243459">
    <property type="component" value="Chromosome 6"/>
</dbReference>
<reference evidence="17" key="1">
    <citation type="journal article" date="2017" name="Nat. Commun.">
        <title>The asparagus genome sheds light on the origin and evolution of a young Y chromosome.</title>
        <authorList>
            <person name="Harkess A."/>
            <person name="Zhou J."/>
            <person name="Xu C."/>
            <person name="Bowers J.E."/>
            <person name="Van der Hulst R."/>
            <person name="Ayyampalayam S."/>
            <person name="Mercati F."/>
            <person name="Riccardi P."/>
            <person name="McKain M.R."/>
            <person name="Kakrana A."/>
            <person name="Tang H."/>
            <person name="Ray J."/>
            <person name="Groenendijk J."/>
            <person name="Arikit S."/>
            <person name="Mathioni S.M."/>
            <person name="Nakano M."/>
            <person name="Shan H."/>
            <person name="Telgmann-Rauber A."/>
            <person name="Kanno A."/>
            <person name="Yue Z."/>
            <person name="Chen H."/>
            <person name="Li W."/>
            <person name="Chen Y."/>
            <person name="Xu X."/>
            <person name="Zhang Y."/>
            <person name="Luo S."/>
            <person name="Chen H."/>
            <person name="Gao J."/>
            <person name="Mao Z."/>
            <person name="Pires J.C."/>
            <person name="Luo M."/>
            <person name="Kudrna D."/>
            <person name="Wing R.A."/>
            <person name="Meyers B.C."/>
            <person name="Yi K."/>
            <person name="Kong H."/>
            <person name="Lavrijsen P."/>
            <person name="Sunseri F."/>
            <person name="Falavigna A."/>
            <person name="Ye Y."/>
            <person name="Leebens-Mack J.H."/>
            <person name="Chen G."/>
        </authorList>
    </citation>
    <scope>NUCLEOTIDE SEQUENCE [LARGE SCALE GENOMIC DNA]</scope>
    <source>
        <strain evidence="17">cv. DH0086</strain>
    </source>
</reference>
<feature type="domain" description="Peptidase S8/S53" evidence="12">
    <location>
        <begin position="214"/>
        <end position="308"/>
    </location>
</feature>
<evidence type="ECO:0000256" key="10">
    <source>
        <dbReference type="PROSITE-ProRule" id="PRU01240"/>
    </source>
</evidence>
<keyword evidence="17" id="KW-1185">Reference proteome</keyword>
<dbReference type="SUPFAM" id="SSF52743">
    <property type="entry name" value="Subtilisin-like"/>
    <property type="match status" value="1"/>
</dbReference>
<dbReference type="PANTHER" id="PTHR10795">
    <property type="entry name" value="PROPROTEIN CONVERTASE SUBTILISIN/KEXIN"/>
    <property type="match status" value="1"/>
</dbReference>
<evidence type="ECO:0000313" key="17">
    <source>
        <dbReference type="Proteomes" id="UP000243459"/>
    </source>
</evidence>
<name>A0A5P1EQF1_ASPOF</name>
<comment type="catalytic activity">
    <reaction evidence="1">
        <text>[glutaredoxin]-dithiol + a hydroperoxide = [glutaredoxin]-disulfide + an alcohol + H2O</text>
        <dbReference type="Rhea" id="RHEA:62624"/>
        <dbReference type="Rhea" id="RHEA-COMP:10729"/>
        <dbReference type="Rhea" id="RHEA-COMP:10730"/>
        <dbReference type="ChEBI" id="CHEBI:15377"/>
        <dbReference type="ChEBI" id="CHEBI:29950"/>
        <dbReference type="ChEBI" id="CHEBI:30879"/>
        <dbReference type="ChEBI" id="CHEBI:35924"/>
        <dbReference type="ChEBI" id="CHEBI:50058"/>
        <dbReference type="EC" id="1.11.1.25"/>
    </reaction>
</comment>
<dbReference type="EMBL" id="CM007386">
    <property type="protein sequence ID" value="ONK67029.1"/>
    <property type="molecule type" value="Genomic_DNA"/>
</dbReference>
<evidence type="ECO:0000313" key="16">
    <source>
        <dbReference type="EMBL" id="ONK67029.1"/>
    </source>
</evidence>
<evidence type="ECO:0000256" key="6">
    <source>
        <dbReference type="ARBA" id="ARBA00022729"/>
    </source>
</evidence>
<dbReference type="Gene3D" id="3.40.50.200">
    <property type="entry name" value="Peptidase S8/S53 domain"/>
    <property type="match status" value="2"/>
</dbReference>
<dbReference type="EC" id="1.11.1.25" evidence="4"/>
<sequence>MALYLALLFFLLSNLTHFLSHGKLLPVVNDQGGNPGQTQTYIVHVVNTKEAELLSDIDLERWYESFLPNNTLDSGAPRLVYSYRHAISGFAARLTPTEVKAMEGKEGFLYAHPDKLYHLETTYTPEFLGLSKPFGGAWDGTMYGEGIIIGILDTGIFPNHPSFSDNLMPPPPTKWKAVHVSFVDGIKIRDYVMMSNSTPTAAIKFNYAQYGFRPSPAVASFSSRGPSKMNGDILKPDVLAPGVNILAAWPSGVGPNPNPFIFKNFNYLSGTSMAAPHVSGIAALIKYKHKQWSPAAIQSAIITSAKELDLDGNPIKDEANNETAGIYATGAGQLNPAGAMDPGLIYDLTHYDFISYLCGLGYNDSEVFWTVGYFVPCSLHKKTSPSQLNYPSIAVSLSSNSRTQIVQRTATNVGDAHEVYQARVQEPPGVSMYLSTYQLSFSRVQQVKDFHVTLVMRRSPGKGLVSRGKLEWVSNKHVVTSPVASLSLISPRVRKPFSSLSLEPSPLTCSQKHLPGFVEKVVDLKAKGVGTITCVSVDDAFVIKAWKESLNVDTDNVLMLSDSNGCFTGALGVQLNPSDKPVELGVSHRYASIQPPRTKPC</sequence>
<evidence type="ECO:0000256" key="5">
    <source>
        <dbReference type="ARBA" id="ARBA00022670"/>
    </source>
</evidence>
<dbReference type="Pfam" id="PF08534">
    <property type="entry name" value="Redoxin"/>
    <property type="match status" value="1"/>
</dbReference>
<protein>
    <recommendedName>
        <fullName evidence="4">glutaredoxin-dependent peroxiredoxin</fullName>
        <ecNumber evidence="4">1.11.1.25</ecNumber>
    </recommendedName>
    <alternativeName>
        <fullName evidence="9">Glutaredoxin-dependent peroxiredoxin</fullName>
    </alternativeName>
</protein>
<feature type="signal peptide" evidence="11">
    <location>
        <begin position="1"/>
        <end position="18"/>
    </location>
</feature>
<dbReference type="PROSITE" id="PS00136">
    <property type="entry name" value="SUBTILASE_ASP"/>
    <property type="match status" value="1"/>
</dbReference>
<evidence type="ECO:0000259" key="12">
    <source>
        <dbReference type="Pfam" id="PF00082"/>
    </source>
</evidence>
<dbReference type="InterPro" id="IPR010259">
    <property type="entry name" value="S8pro/Inhibitor_I9"/>
</dbReference>
<dbReference type="GO" id="GO:0016491">
    <property type="term" value="F:oxidoreductase activity"/>
    <property type="evidence" value="ECO:0007669"/>
    <property type="project" value="InterPro"/>
</dbReference>
<evidence type="ECO:0000256" key="2">
    <source>
        <dbReference type="ARBA" id="ARBA00010505"/>
    </source>
</evidence>
<accession>A0A5P1EQF1</accession>
<dbReference type="GO" id="GO:0004252">
    <property type="term" value="F:serine-type endopeptidase activity"/>
    <property type="evidence" value="ECO:0007669"/>
    <property type="project" value="InterPro"/>
</dbReference>
<dbReference type="Gene3D" id="3.40.30.10">
    <property type="entry name" value="Glutaredoxin"/>
    <property type="match status" value="1"/>
</dbReference>
<evidence type="ECO:0000256" key="11">
    <source>
        <dbReference type="SAM" id="SignalP"/>
    </source>
</evidence>
<dbReference type="Gene3D" id="3.50.30.30">
    <property type="match status" value="1"/>
</dbReference>
<evidence type="ECO:0000256" key="3">
    <source>
        <dbReference type="ARBA" id="ARBA00011073"/>
    </source>
</evidence>
<comment type="similarity">
    <text evidence="3 10">Belongs to the peptidase S8 family.</text>
</comment>
<dbReference type="Pfam" id="PF05922">
    <property type="entry name" value="Inhibitor_I9"/>
    <property type="match status" value="1"/>
</dbReference>
<evidence type="ECO:0000256" key="9">
    <source>
        <dbReference type="ARBA" id="ARBA00031688"/>
    </source>
</evidence>
<keyword evidence="8" id="KW-0720">Serine protease</keyword>
<evidence type="ECO:0000259" key="15">
    <source>
        <dbReference type="Pfam" id="PF17766"/>
    </source>
</evidence>
<dbReference type="SUPFAM" id="SSF52833">
    <property type="entry name" value="Thioredoxin-like"/>
    <property type="match status" value="1"/>
</dbReference>
<keyword evidence="5" id="KW-0645">Protease</keyword>
<dbReference type="InterPro" id="IPR037045">
    <property type="entry name" value="S8pro/Inhibitor_I9_sf"/>
</dbReference>
<evidence type="ECO:0000256" key="8">
    <source>
        <dbReference type="ARBA" id="ARBA00022825"/>
    </source>
</evidence>
<comment type="caution">
    <text evidence="10">Lacks conserved residue(s) required for the propagation of feature annotation.</text>
</comment>
<keyword evidence="6 11" id="KW-0732">Signal</keyword>
<dbReference type="InterPro" id="IPR023827">
    <property type="entry name" value="Peptidase_S8_Asp-AS"/>
</dbReference>
<evidence type="ECO:0000259" key="13">
    <source>
        <dbReference type="Pfam" id="PF05922"/>
    </source>
</evidence>
<dbReference type="InterPro" id="IPR000209">
    <property type="entry name" value="Peptidase_S8/S53_dom"/>
</dbReference>
<keyword evidence="7" id="KW-0378">Hydrolase</keyword>
<dbReference type="Pfam" id="PF17766">
    <property type="entry name" value="fn3_6"/>
    <property type="match status" value="1"/>
</dbReference>
<feature type="domain" description="Subtilisin-like protease fibronectin type-III" evidence="15">
    <location>
        <begin position="387"/>
        <end position="484"/>
    </location>
</feature>
<dbReference type="InterPro" id="IPR036249">
    <property type="entry name" value="Thioredoxin-like_sf"/>
</dbReference>
<dbReference type="Pfam" id="PF00082">
    <property type="entry name" value="Peptidase_S8"/>
    <property type="match status" value="1"/>
</dbReference>
<dbReference type="InterPro" id="IPR023828">
    <property type="entry name" value="Peptidase_S8_Ser-AS"/>
</dbReference>
<comment type="similarity">
    <text evidence="2">Belongs to the peroxiredoxin family. Prx5 subfamily.</text>
</comment>
<dbReference type="Gene3D" id="3.30.70.80">
    <property type="entry name" value="Peptidase S8 propeptide/proteinase inhibitor I9"/>
    <property type="match status" value="1"/>
</dbReference>
<feature type="domain" description="Redoxin" evidence="14">
    <location>
        <begin position="508"/>
        <end position="577"/>
    </location>
</feature>
<evidence type="ECO:0000256" key="4">
    <source>
        <dbReference type="ARBA" id="ARBA00013016"/>
    </source>
</evidence>
<evidence type="ECO:0000256" key="7">
    <source>
        <dbReference type="ARBA" id="ARBA00022801"/>
    </source>
</evidence>
<feature type="chain" id="PRO_5024294147" description="glutaredoxin-dependent peroxiredoxin" evidence="11">
    <location>
        <begin position="19"/>
        <end position="601"/>
    </location>
</feature>
<evidence type="ECO:0000259" key="14">
    <source>
        <dbReference type="Pfam" id="PF08534"/>
    </source>
</evidence>
<dbReference type="PROSITE" id="PS51892">
    <property type="entry name" value="SUBTILASE"/>
    <property type="match status" value="1"/>
</dbReference>
<dbReference type="InterPro" id="IPR036852">
    <property type="entry name" value="Peptidase_S8/S53_dom_sf"/>
</dbReference>
<organism evidence="16 17">
    <name type="scientific">Asparagus officinalis</name>
    <name type="common">Garden asparagus</name>
    <dbReference type="NCBI Taxonomy" id="4686"/>
    <lineage>
        <taxon>Eukaryota</taxon>
        <taxon>Viridiplantae</taxon>
        <taxon>Streptophyta</taxon>
        <taxon>Embryophyta</taxon>
        <taxon>Tracheophyta</taxon>
        <taxon>Spermatophyta</taxon>
        <taxon>Magnoliopsida</taxon>
        <taxon>Liliopsida</taxon>
        <taxon>Asparagales</taxon>
        <taxon>Asparagaceae</taxon>
        <taxon>Asparagoideae</taxon>
        <taxon>Asparagus</taxon>
    </lineage>
</organism>
<dbReference type="Gene3D" id="2.60.40.2310">
    <property type="match status" value="1"/>
</dbReference>
<dbReference type="PROSITE" id="PS00138">
    <property type="entry name" value="SUBTILASE_SER"/>
    <property type="match status" value="1"/>
</dbReference>
<evidence type="ECO:0000256" key="1">
    <source>
        <dbReference type="ARBA" id="ARBA00001711"/>
    </source>
</evidence>
<feature type="domain" description="Inhibitor I9" evidence="13">
    <location>
        <begin position="40"/>
        <end position="119"/>
    </location>
</feature>
<dbReference type="GO" id="GO:0006508">
    <property type="term" value="P:proteolysis"/>
    <property type="evidence" value="ECO:0007669"/>
    <property type="project" value="UniProtKB-KW"/>
</dbReference>
<dbReference type="Gramene" id="ONK67029">
    <property type="protein sequence ID" value="ONK67029"/>
    <property type="gene ID" value="A4U43_C06F14800"/>
</dbReference>
<gene>
    <name evidence="16" type="ORF">A4U43_C06F14800</name>
</gene>
<dbReference type="InterPro" id="IPR013740">
    <property type="entry name" value="Redoxin"/>
</dbReference>